<dbReference type="Proteomes" id="UP000290289">
    <property type="component" value="Chromosome 15"/>
</dbReference>
<comment type="caution">
    <text evidence="1">The sequence shown here is derived from an EMBL/GenBank/DDBJ whole genome shotgun (WGS) entry which is preliminary data.</text>
</comment>
<reference evidence="1 2" key="1">
    <citation type="submission" date="2018-10" db="EMBL/GenBank/DDBJ databases">
        <title>A high-quality apple genome assembly.</title>
        <authorList>
            <person name="Hu J."/>
        </authorList>
    </citation>
    <scope>NUCLEOTIDE SEQUENCE [LARGE SCALE GENOMIC DNA]</scope>
    <source>
        <strain evidence="2">cv. HFTH1</strain>
        <tissue evidence="1">Young leaf</tissue>
    </source>
</reference>
<dbReference type="AlphaFoldDB" id="A0A498HP83"/>
<name>A0A498HP83_MALDO</name>
<proteinExistence type="predicted"/>
<keyword evidence="2" id="KW-1185">Reference proteome</keyword>
<dbReference type="EMBL" id="RDQH01000341">
    <property type="protein sequence ID" value="RXH72540.1"/>
    <property type="molecule type" value="Genomic_DNA"/>
</dbReference>
<evidence type="ECO:0000313" key="2">
    <source>
        <dbReference type="Proteomes" id="UP000290289"/>
    </source>
</evidence>
<organism evidence="1 2">
    <name type="scientific">Malus domestica</name>
    <name type="common">Apple</name>
    <name type="synonym">Pyrus malus</name>
    <dbReference type="NCBI Taxonomy" id="3750"/>
    <lineage>
        <taxon>Eukaryota</taxon>
        <taxon>Viridiplantae</taxon>
        <taxon>Streptophyta</taxon>
        <taxon>Embryophyta</taxon>
        <taxon>Tracheophyta</taxon>
        <taxon>Spermatophyta</taxon>
        <taxon>Magnoliopsida</taxon>
        <taxon>eudicotyledons</taxon>
        <taxon>Gunneridae</taxon>
        <taxon>Pentapetalae</taxon>
        <taxon>rosids</taxon>
        <taxon>fabids</taxon>
        <taxon>Rosales</taxon>
        <taxon>Rosaceae</taxon>
        <taxon>Amygdaloideae</taxon>
        <taxon>Maleae</taxon>
        <taxon>Malus</taxon>
    </lineage>
</organism>
<evidence type="ECO:0000313" key="1">
    <source>
        <dbReference type="EMBL" id="RXH72540.1"/>
    </source>
</evidence>
<sequence>MWRLIDTLTRKIVSIPFAISGEQFADILTHGVPSKVLQDSIIKLGIISLGSNLDPLSDFKRDFVPLADFKRDFVLPLLDLCHIDDLSICDKSYAT</sequence>
<protein>
    <submittedName>
        <fullName evidence="1">Uncharacterized protein</fullName>
    </submittedName>
</protein>
<accession>A0A498HP83</accession>
<gene>
    <name evidence="1" type="ORF">DVH24_012224</name>
</gene>